<dbReference type="Pfam" id="PF00700">
    <property type="entry name" value="Flagellin_C"/>
    <property type="match status" value="1"/>
</dbReference>
<keyword evidence="6" id="KW-0966">Cell projection</keyword>
<dbReference type="InterPro" id="IPR001492">
    <property type="entry name" value="Flagellin"/>
</dbReference>
<dbReference type="Proteomes" id="UP001364890">
    <property type="component" value="Unassembled WGS sequence"/>
</dbReference>
<gene>
    <name evidence="6" type="primary">flgL</name>
    <name evidence="6" type="ORF">WAX74_08020</name>
</gene>
<dbReference type="InterPro" id="IPR013384">
    <property type="entry name" value="Flagell_FlgL"/>
</dbReference>
<evidence type="ECO:0000313" key="6">
    <source>
        <dbReference type="EMBL" id="MEI4769592.1"/>
    </source>
</evidence>
<proteinExistence type="inferred from homology"/>
<evidence type="ECO:0000256" key="1">
    <source>
        <dbReference type="ARBA" id="ARBA00004365"/>
    </source>
</evidence>
<reference evidence="6 7" key="1">
    <citation type="submission" date="2024-01" db="EMBL/GenBank/DDBJ databases">
        <title>Seven novel Bacillus-like species.</title>
        <authorList>
            <person name="Liu G."/>
        </authorList>
    </citation>
    <scope>NUCLEOTIDE SEQUENCE [LARGE SCALE GENOMIC DNA]</scope>
    <source>
        <strain evidence="6 7">FJAT-51614</strain>
    </source>
</reference>
<comment type="similarity">
    <text evidence="2">Belongs to the bacterial flagellin family.</text>
</comment>
<dbReference type="InterPro" id="IPR001029">
    <property type="entry name" value="Flagellin_N"/>
</dbReference>
<feature type="domain" description="Flagellin C-terminal" evidence="5">
    <location>
        <begin position="233"/>
        <end position="307"/>
    </location>
</feature>
<name>A0ABU8F3L1_9BACI</name>
<keyword evidence="7" id="KW-1185">Reference proteome</keyword>
<sequence>MRVTQSMLSNNMLRNLSTSYSKMGTLQEQINSGKKITRPSQDPVVAIKGIGYRTDLGKVEQYQRNLGEVNNWLDSSDDALDKVGIALRRVQELVTQASTDTITPEDRTKIEKEITQIKGQIRDLGNTKVGDKYIFSGTKTLEPLFTDTTLAGENIVPPGGSTYPTDSTITSYESSVNIEVYDGVQITVNTNGYDIFSKIDEMMINLEADLKNPTKAGSDFGPYLSTISDNQNLVLGARADIGARQNRVEMMGNRLGTQEVIVTKQLSNNEDIDYEKVITELITQESIHSAALSVGARIIQPSLIDFLR</sequence>
<dbReference type="RefSeq" id="WP_336497148.1">
    <property type="nucleotide sequence ID" value="NZ_JBAWSY010000004.1"/>
</dbReference>
<comment type="caution">
    <text evidence="6">The sequence shown here is derived from an EMBL/GenBank/DDBJ whole genome shotgun (WGS) entry which is preliminary data.</text>
</comment>
<protein>
    <submittedName>
        <fullName evidence="6">Flagellar hook-associated protein FlgL</fullName>
    </submittedName>
</protein>
<evidence type="ECO:0000256" key="3">
    <source>
        <dbReference type="ARBA" id="ARBA00023143"/>
    </source>
</evidence>
<organism evidence="6 7">
    <name type="scientific">Psychrobacillus mangrovi</name>
    <dbReference type="NCBI Taxonomy" id="3117745"/>
    <lineage>
        <taxon>Bacteria</taxon>
        <taxon>Bacillati</taxon>
        <taxon>Bacillota</taxon>
        <taxon>Bacilli</taxon>
        <taxon>Bacillales</taxon>
        <taxon>Bacillaceae</taxon>
        <taxon>Psychrobacillus</taxon>
    </lineage>
</organism>
<dbReference type="Gene3D" id="1.20.1330.10">
    <property type="entry name" value="f41 fragment of flagellin, N-terminal domain"/>
    <property type="match status" value="1"/>
</dbReference>
<dbReference type="PANTHER" id="PTHR42792">
    <property type="entry name" value="FLAGELLIN"/>
    <property type="match status" value="1"/>
</dbReference>
<dbReference type="NCBIfam" id="TIGR02550">
    <property type="entry name" value="flagell_flgL"/>
    <property type="match status" value="1"/>
</dbReference>
<dbReference type="InterPro" id="IPR046358">
    <property type="entry name" value="Flagellin_C"/>
</dbReference>
<evidence type="ECO:0000256" key="2">
    <source>
        <dbReference type="ARBA" id="ARBA00005709"/>
    </source>
</evidence>
<dbReference type="PANTHER" id="PTHR42792:SF1">
    <property type="entry name" value="FLAGELLAR HOOK-ASSOCIATED PROTEIN 3"/>
    <property type="match status" value="1"/>
</dbReference>
<evidence type="ECO:0000313" key="7">
    <source>
        <dbReference type="Proteomes" id="UP001364890"/>
    </source>
</evidence>
<evidence type="ECO:0000259" key="4">
    <source>
        <dbReference type="Pfam" id="PF00669"/>
    </source>
</evidence>
<feature type="domain" description="Flagellin N-terminal" evidence="4">
    <location>
        <begin position="5"/>
        <end position="140"/>
    </location>
</feature>
<evidence type="ECO:0000259" key="5">
    <source>
        <dbReference type="Pfam" id="PF00700"/>
    </source>
</evidence>
<keyword evidence="6" id="KW-0282">Flagellum</keyword>
<dbReference type="SUPFAM" id="SSF64518">
    <property type="entry name" value="Phase 1 flagellin"/>
    <property type="match status" value="1"/>
</dbReference>
<dbReference type="EMBL" id="JBAWSY010000004">
    <property type="protein sequence ID" value="MEI4769592.1"/>
    <property type="molecule type" value="Genomic_DNA"/>
</dbReference>
<comment type="subcellular location">
    <subcellularLocation>
        <location evidence="1">Bacterial flagellum</location>
    </subcellularLocation>
</comment>
<keyword evidence="6" id="KW-0969">Cilium</keyword>
<dbReference type="Pfam" id="PF00669">
    <property type="entry name" value="Flagellin_N"/>
    <property type="match status" value="1"/>
</dbReference>
<keyword evidence="3" id="KW-0975">Bacterial flagellum</keyword>
<accession>A0ABU8F3L1</accession>